<dbReference type="GO" id="GO:0016020">
    <property type="term" value="C:membrane"/>
    <property type="evidence" value="ECO:0007669"/>
    <property type="project" value="TreeGrafter"/>
</dbReference>
<dbReference type="GO" id="GO:1902936">
    <property type="term" value="F:phosphatidylinositol bisphosphate binding"/>
    <property type="evidence" value="ECO:0007669"/>
    <property type="project" value="TreeGrafter"/>
</dbReference>
<evidence type="ECO:0000313" key="3">
    <source>
        <dbReference type="Proteomes" id="UP000504615"/>
    </source>
</evidence>
<dbReference type="KEGG" id="pbar:105432159"/>
<dbReference type="Gene3D" id="1.10.8.20">
    <property type="entry name" value="N-terminal domain of phosphatidylinositol transfer protein sec14p"/>
    <property type="match status" value="1"/>
</dbReference>
<keyword evidence="1" id="KW-0175">Coiled coil</keyword>
<evidence type="ECO:0000259" key="2">
    <source>
        <dbReference type="SMART" id="SM01100"/>
    </source>
</evidence>
<dbReference type="SMART" id="SM01100">
    <property type="entry name" value="CRAL_TRIO_N"/>
    <property type="match status" value="1"/>
</dbReference>
<dbReference type="InterPro" id="IPR011074">
    <property type="entry name" value="CRAL/TRIO_N_dom"/>
</dbReference>
<dbReference type="AlphaFoldDB" id="A0A6I9WPQ3"/>
<dbReference type="OrthoDB" id="75724at2759"/>
<gene>
    <name evidence="4" type="primary">LOC105432159</name>
</gene>
<reference evidence="4" key="1">
    <citation type="submission" date="2025-08" db="UniProtKB">
        <authorList>
            <consortium name="RefSeq"/>
        </authorList>
    </citation>
    <scope>IDENTIFICATION</scope>
</reference>
<protein>
    <submittedName>
        <fullName evidence="4">Clavesin-1-like</fullName>
    </submittedName>
</protein>
<dbReference type="Gene3D" id="3.40.525.10">
    <property type="entry name" value="CRAL-TRIO lipid binding domain"/>
    <property type="match status" value="1"/>
</dbReference>
<sequence length="191" mass="22228">MSVVLSWGERSVSLNQRGTGKGQIAERQKEKLIAKMSFTVNTNPPGPEAKAVAEKELRETEENVKKGIETLRKYLEEDKTLFYSTDDDFLMIFLRPCKFYPESAYELMKRAADFKEKHAVLLHNLIPSDEKEAFTEHNIVNVLKDRDHKNRRILLVQSGKVWNPQKVTCDQIFRMFYLIHELAVEEPETQV</sequence>
<dbReference type="InterPro" id="IPR036273">
    <property type="entry name" value="CRAL/TRIO_N_dom_sf"/>
</dbReference>
<organism evidence="3 4">
    <name type="scientific">Pogonomyrmex barbatus</name>
    <name type="common">red harvester ant</name>
    <dbReference type="NCBI Taxonomy" id="144034"/>
    <lineage>
        <taxon>Eukaryota</taxon>
        <taxon>Metazoa</taxon>
        <taxon>Ecdysozoa</taxon>
        <taxon>Arthropoda</taxon>
        <taxon>Hexapoda</taxon>
        <taxon>Insecta</taxon>
        <taxon>Pterygota</taxon>
        <taxon>Neoptera</taxon>
        <taxon>Endopterygota</taxon>
        <taxon>Hymenoptera</taxon>
        <taxon>Apocrita</taxon>
        <taxon>Aculeata</taxon>
        <taxon>Formicoidea</taxon>
        <taxon>Formicidae</taxon>
        <taxon>Myrmicinae</taxon>
        <taxon>Pogonomyrmex</taxon>
    </lineage>
</organism>
<dbReference type="GeneID" id="105432159"/>
<dbReference type="PANTHER" id="PTHR10174:SF212">
    <property type="entry name" value="MIP26555P1"/>
    <property type="match status" value="1"/>
</dbReference>
<dbReference type="PANTHER" id="PTHR10174">
    <property type="entry name" value="ALPHA-TOCOPHEROL TRANSFER PROTEIN-RELATED"/>
    <property type="match status" value="1"/>
</dbReference>
<feature type="domain" description="CRAL/TRIO N-terminal" evidence="2">
    <location>
        <begin position="86"/>
        <end position="111"/>
    </location>
</feature>
<name>A0A6I9WPQ3_9HYME</name>
<dbReference type="SUPFAM" id="SSF46938">
    <property type="entry name" value="CRAL/TRIO N-terminal domain"/>
    <property type="match status" value="1"/>
</dbReference>
<keyword evidence="3" id="KW-1185">Reference proteome</keyword>
<dbReference type="SUPFAM" id="SSF52087">
    <property type="entry name" value="CRAL/TRIO domain"/>
    <property type="match status" value="1"/>
</dbReference>
<dbReference type="InterPro" id="IPR036865">
    <property type="entry name" value="CRAL-TRIO_dom_sf"/>
</dbReference>
<dbReference type="RefSeq" id="XP_011645132.1">
    <property type="nucleotide sequence ID" value="XM_011646830.2"/>
</dbReference>
<proteinExistence type="predicted"/>
<evidence type="ECO:0000256" key="1">
    <source>
        <dbReference type="SAM" id="Coils"/>
    </source>
</evidence>
<accession>A0A6I9WPQ3</accession>
<feature type="coiled-coil region" evidence="1">
    <location>
        <begin position="50"/>
        <end position="77"/>
    </location>
</feature>
<evidence type="ECO:0000313" key="4">
    <source>
        <dbReference type="RefSeq" id="XP_011645132.1"/>
    </source>
</evidence>
<dbReference type="Proteomes" id="UP000504615">
    <property type="component" value="Unplaced"/>
</dbReference>